<protein>
    <submittedName>
        <fullName evidence="3">CSON014737 protein</fullName>
    </submittedName>
</protein>
<feature type="transmembrane region" description="Helical" evidence="1">
    <location>
        <begin position="107"/>
        <end position="130"/>
    </location>
</feature>
<dbReference type="Pfam" id="PF21534">
    <property type="entry name" value="Rost"/>
    <property type="match status" value="1"/>
</dbReference>
<keyword evidence="1" id="KW-0812">Transmembrane</keyword>
<keyword evidence="1" id="KW-0472">Membrane</keyword>
<dbReference type="OMA" id="IIVQFCD"/>
<accession>A0A336MP41</accession>
<dbReference type="GO" id="GO:0016020">
    <property type="term" value="C:membrane"/>
    <property type="evidence" value="ECO:0007669"/>
    <property type="project" value="TreeGrafter"/>
</dbReference>
<name>A0A336MP41_CULSO</name>
<organism evidence="3">
    <name type="scientific">Culicoides sonorensis</name>
    <name type="common">Biting midge</name>
    <dbReference type="NCBI Taxonomy" id="179676"/>
    <lineage>
        <taxon>Eukaryota</taxon>
        <taxon>Metazoa</taxon>
        <taxon>Ecdysozoa</taxon>
        <taxon>Arthropoda</taxon>
        <taxon>Hexapoda</taxon>
        <taxon>Insecta</taxon>
        <taxon>Pterygota</taxon>
        <taxon>Neoptera</taxon>
        <taxon>Endopterygota</taxon>
        <taxon>Diptera</taxon>
        <taxon>Nematocera</taxon>
        <taxon>Chironomoidea</taxon>
        <taxon>Ceratopogonidae</taxon>
        <taxon>Ceratopogoninae</taxon>
        <taxon>Culicoides</taxon>
        <taxon>Monoculicoides</taxon>
    </lineage>
</organism>
<sequence length="333" mass="38848">MARHAENNTSRPVETNMVNKLWNTCKSDDPDIQTSNLMLNRVKTHKHHFYLCQWQTNTQVSLFYLLYRWLVAISFLAIVVCTVLDIGRTEPITEHHYAKWCIYLTNWGILACAIQAWLAAFIVTGGIMIVEEEFDFVSHFFPELDNPTRKNIIHKTYWFFYTIATIYSLIITVMYWTVIYDPEIHKLNAVNMMSHVINSVLMLIDLIIVGHPIKIQHAYQTIGLGIIYMIFTITYYIMDGTNRLDEPFVYKPMDWSRPGKALAISVGGLIFVFIIHFLCYLVYRVRVCIYNACCRKDNERDKFTALGRTLSTNLDTSQRQNFLNPTTIIDLKV</sequence>
<feature type="transmembrane region" description="Helical" evidence="1">
    <location>
        <begin position="66"/>
        <end position="86"/>
    </location>
</feature>
<evidence type="ECO:0000256" key="1">
    <source>
        <dbReference type="SAM" id="Phobius"/>
    </source>
</evidence>
<feature type="transmembrane region" description="Helical" evidence="1">
    <location>
        <begin position="219"/>
        <end position="238"/>
    </location>
</feature>
<keyword evidence="1" id="KW-1133">Transmembrane helix</keyword>
<feature type="transmembrane region" description="Helical" evidence="1">
    <location>
        <begin position="158"/>
        <end position="180"/>
    </location>
</feature>
<proteinExistence type="predicted"/>
<dbReference type="VEuPathDB" id="VectorBase:CSON014737"/>
<feature type="transmembrane region" description="Helical" evidence="1">
    <location>
        <begin position="192"/>
        <end position="213"/>
    </location>
</feature>
<dbReference type="PANTHER" id="PTHR12242:SF49">
    <property type="entry name" value="HEADBUTT, ISOFORM E"/>
    <property type="match status" value="1"/>
</dbReference>
<reference evidence="2" key="1">
    <citation type="submission" date="2018-04" db="EMBL/GenBank/DDBJ databases">
        <authorList>
            <person name="Go L.Y."/>
            <person name="Mitchell J.A."/>
        </authorList>
    </citation>
    <scope>NUCLEOTIDE SEQUENCE</scope>
    <source>
        <tissue evidence="2">Whole organism</tissue>
    </source>
</reference>
<dbReference type="InterPro" id="IPR049352">
    <property type="entry name" value="Rost"/>
</dbReference>
<reference evidence="3" key="2">
    <citation type="submission" date="2018-07" db="EMBL/GenBank/DDBJ databases">
        <authorList>
            <person name="Quirk P.G."/>
            <person name="Krulwich T.A."/>
        </authorList>
    </citation>
    <scope>NUCLEOTIDE SEQUENCE</scope>
</reference>
<evidence type="ECO:0000313" key="2">
    <source>
        <dbReference type="EMBL" id="SSX07346.1"/>
    </source>
</evidence>
<dbReference type="EMBL" id="UFQT01000861">
    <property type="protein sequence ID" value="SSX27688.1"/>
    <property type="molecule type" value="Genomic_DNA"/>
</dbReference>
<dbReference type="EMBL" id="UFQS01000861">
    <property type="protein sequence ID" value="SSX07346.1"/>
    <property type="molecule type" value="Genomic_DNA"/>
</dbReference>
<dbReference type="AlphaFoldDB" id="A0A336MP41"/>
<gene>
    <name evidence="3" type="primary">CSON014737</name>
</gene>
<dbReference type="PANTHER" id="PTHR12242">
    <property type="entry name" value="OS02G0130600 PROTEIN-RELATED"/>
    <property type="match status" value="1"/>
</dbReference>
<evidence type="ECO:0000313" key="3">
    <source>
        <dbReference type="EMBL" id="SSX27688.1"/>
    </source>
</evidence>
<feature type="transmembrane region" description="Helical" evidence="1">
    <location>
        <begin position="259"/>
        <end position="283"/>
    </location>
</feature>